<protein>
    <submittedName>
        <fullName evidence="1">Uncharacterized protein</fullName>
    </submittedName>
</protein>
<comment type="caution">
    <text evidence="1">The sequence shown here is derived from an EMBL/GenBank/DDBJ whole genome shotgun (WGS) entry which is preliminary data.</text>
</comment>
<dbReference type="EMBL" id="QPMH01000016">
    <property type="protein sequence ID" value="RDD61056.1"/>
    <property type="molecule type" value="Genomic_DNA"/>
</dbReference>
<evidence type="ECO:0000313" key="1">
    <source>
        <dbReference type="EMBL" id="RDD61056.1"/>
    </source>
</evidence>
<accession>A0A369TDQ8</accession>
<proteinExistence type="predicted"/>
<dbReference type="AlphaFoldDB" id="A0A369TDQ8"/>
<gene>
    <name evidence="1" type="ORF">DRB17_15135</name>
</gene>
<reference evidence="1 2" key="1">
    <citation type="submission" date="2018-07" db="EMBL/GenBank/DDBJ databases">
        <title>Venubactetium sediminum gen. nov., sp. nov., isolated from a marine solar saltern.</title>
        <authorList>
            <person name="Wang S."/>
        </authorList>
    </citation>
    <scope>NUCLEOTIDE SEQUENCE [LARGE SCALE GENOMIC DNA]</scope>
    <source>
        <strain evidence="1 2">WD2A32</strain>
    </source>
</reference>
<name>A0A369TDQ8_9PROT</name>
<evidence type="ECO:0000313" key="2">
    <source>
        <dbReference type="Proteomes" id="UP000253941"/>
    </source>
</evidence>
<sequence length="127" mass="14081">MDGPYALTVKEITRKIKVAGPGNFALGRMTRDKKFIVRFVGRDDADIRQALIDSLGRESKRGLLGRFLGGEADNDCFKFSYAQDASAAFEKHCRTYHAFNSNNKLANERHPKAPKGSNLKCPVCGES</sequence>
<keyword evidence="2" id="KW-1185">Reference proteome</keyword>
<organism evidence="1 2">
    <name type="scientific">Ferruginivarius sediminum</name>
    <dbReference type="NCBI Taxonomy" id="2661937"/>
    <lineage>
        <taxon>Bacteria</taxon>
        <taxon>Pseudomonadati</taxon>
        <taxon>Pseudomonadota</taxon>
        <taxon>Alphaproteobacteria</taxon>
        <taxon>Rhodospirillales</taxon>
        <taxon>Rhodospirillaceae</taxon>
        <taxon>Ferruginivarius</taxon>
    </lineage>
</organism>
<dbReference type="Proteomes" id="UP000253941">
    <property type="component" value="Unassembled WGS sequence"/>
</dbReference>